<dbReference type="AlphaFoldDB" id="A0A0D7WZJ6"/>
<dbReference type="Gene3D" id="3.30.360.10">
    <property type="entry name" value="Dihydrodipicolinate Reductase, domain 2"/>
    <property type="match status" value="1"/>
</dbReference>
<evidence type="ECO:0000313" key="3">
    <source>
        <dbReference type="EMBL" id="KJD44379.1"/>
    </source>
</evidence>
<dbReference type="PANTHER" id="PTHR43708:SF4">
    <property type="entry name" value="OXIDOREDUCTASE YCEM-RELATED"/>
    <property type="match status" value="1"/>
</dbReference>
<feature type="domain" description="YceM-like C-terminal" evidence="2">
    <location>
        <begin position="132"/>
        <end position="247"/>
    </location>
</feature>
<organism evidence="3 4">
    <name type="scientific">Paenibacillus terrae</name>
    <dbReference type="NCBI Taxonomy" id="159743"/>
    <lineage>
        <taxon>Bacteria</taxon>
        <taxon>Bacillati</taxon>
        <taxon>Bacillota</taxon>
        <taxon>Bacilli</taxon>
        <taxon>Bacillales</taxon>
        <taxon>Paenibacillaceae</taxon>
        <taxon>Paenibacillus</taxon>
    </lineage>
</organism>
<evidence type="ECO:0000259" key="1">
    <source>
        <dbReference type="Pfam" id="PF01408"/>
    </source>
</evidence>
<dbReference type="InterPro" id="IPR000683">
    <property type="entry name" value="Gfo/Idh/MocA-like_OxRdtase_N"/>
</dbReference>
<proteinExistence type="predicted"/>
<reference evidence="3 4" key="1">
    <citation type="submission" date="2014-11" db="EMBL/GenBank/DDBJ databases">
        <title>Draft Genome Sequences of Paenibacillus polymyxa NRRL B-30509 and Paenibacillus terrae NRRL B-30644, Strains from a Poultry Environment that Produce Tridecaptin A and Paenicidins.</title>
        <authorList>
            <person name="van Belkum M.J."/>
            <person name="Lohans C.T."/>
            <person name="Vederas J.C."/>
        </authorList>
    </citation>
    <scope>NUCLEOTIDE SEQUENCE [LARGE SCALE GENOMIC DNA]</scope>
    <source>
        <strain evidence="3 4">NRRL B-30644</strain>
    </source>
</reference>
<dbReference type="PATRIC" id="fig|159743.3.peg.3835"/>
<evidence type="ECO:0000259" key="2">
    <source>
        <dbReference type="Pfam" id="PF21378"/>
    </source>
</evidence>
<sequence length="314" mass="34879">MNKQTKTRVVIAGLGGIARKVYLPLLTAHEGVDIVGVMNRSQEPVSSIMEQYRLPRGTTDVKEMLAWEPEAVFIHAATEAHFDLVMACIEKGVAVYVDKPLSYDVRHNLEMTAFAEAQAVLLAVGFNRRFAPHYVAAKAWLEEAGGFSQCAAIKHRTGYDPRLAAQTVYDDLIHMLDLLLWLGGDDYELLHSSLDTTSEGYMNAAFGSVRLGNASGSYSMNRQAGADIERLELHGAGRSVEVTNMEQAIFMQKNKPSLSQSFGSWDTILERRGFTGVVNHFLEHIHRPEECSVRAGRVLESHMLADELISRLND</sequence>
<dbReference type="InterPro" id="IPR051317">
    <property type="entry name" value="Gfo/Idh/MocA_oxidoreduct"/>
</dbReference>
<feature type="domain" description="Gfo/Idh/MocA-like oxidoreductase N-terminal" evidence="1">
    <location>
        <begin position="8"/>
        <end position="126"/>
    </location>
</feature>
<dbReference type="RefSeq" id="WP_044647290.1">
    <property type="nucleotide sequence ID" value="NZ_JTHP01000036.1"/>
</dbReference>
<accession>A0A0D7WZJ6</accession>
<dbReference type="Proteomes" id="UP000032534">
    <property type="component" value="Unassembled WGS sequence"/>
</dbReference>
<evidence type="ECO:0000313" key="4">
    <source>
        <dbReference type="Proteomes" id="UP000032534"/>
    </source>
</evidence>
<protein>
    <submittedName>
        <fullName evidence="3">Dehydrogenase</fullName>
    </submittedName>
</protein>
<name>A0A0D7WZJ6_9BACL</name>
<dbReference type="GO" id="GO:0000166">
    <property type="term" value="F:nucleotide binding"/>
    <property type="evidence" value="ECO:0007669"/>
    <property type="project" value="InterPro"/>
</dbReference>
<comment type="caution">
    <text evidence="3">The sequence shown here is derived from an EMBL/GenBank/DDBJ whole genome shotgun (WGS) entry which is preliminary data.</text>
</comment>
<dbReference type="Pfam" id="PF21378">
    <property type="entry name" value="YceM-like_C"/>
    <property type="match status" value="1"/>
</dbReference>
<dbReference type="OrthoDB" id="9815825at2"/>
<dbReference type="InterPro" id="IPR048477">
    <property type="entry name" value="YceM-like_C"/>
</dbReference>
<dbReference type="EMBL" id="JTHP01000036">
    <property type="protein sequence ID" value="KJD44379.1"/>
    <property type="molecule type" value="Genomic_DNA"/>
</dbReference>
<gene>
    <name evidence="3" type="ORF">QD47_17255</name>
</gene>
<dbReference type="Pfam" id="PF01408">
    <property type="entry name" value="GFO_IDH_MocA"/>
    <property type="match status" value="1"/>
</dbReference>
<dbReference type="InterPro" id="IPR036291">
    <property type="entry name" value="NAD(P)-bd_dom_sf"/>
</dbReference>
<dbReference type="SUPFAM" id="SSF51735">
    <property type="entry name" value="NAD(P)-binding Rossmann-fold domains"/>
    <property type="match status" value="1"/>
</dbReference>
<keyword evidence="4" id="KW-1185">Reference proteome</keyword>
<dbReference type="SUPFAM" id="SSF55347">
    <property type="entry name" value="Glyceraldehyde-3-phosphate dehydrogenase-like, C-terminal domain"/>
    <property type="match status" value="1"/>
</dbReference>
<dbReference type="Gene3D" id="3.40.50.720">
    <property type="entry name" value="NAD(P)-binding Rossmann-like Domain"/>
    <property type="match status" value="1"/>
</dbReference>
<dbReference type="PANTHER" id="PTHR43708">
    <property type="entry name" value="CONSERVED EXPRESSED OXIDOREDUCTASE (EUROFUNG)"/>
    <property type="match status" value="1"/>
</dbReference>